<protein>
    <submittedName>
        <fullName evidence="1">Uncharacterized protein</fullName>
    </submittedName>
</protein>
<accession>A0AA39UQB8</accession>
<dbReference type="AlphaFoldDB" id="A0AA39UQB8"/>
<reference evidence="1" key="1">
    <citation type="submission" date="2023-06" db="EMBL/GenBank/DDBJ databases">
        <authorList>
            <consortium name="Lawrence Berkeley National Laboratory"/>
            <person name="Ahrendt S."/>
            <person name="Sahu N."/>
            <person name="Indic B."/>
            <person name="Wong-Bajracharya J."/>
            <person name="Merenyi Z."/>
            <person name="Ke H.-M."/>
            <person name="Monk M."/>
            <person name="Kocsube S."/>
            <person name="Drula E."/>
            <person name="Lipzen A."/>
            <person name="Balint B."/>
            <person name="Henrissat B."/>
            <person name="Andreopoulos B."/>
            <person name="Martin F.M."/>
            <person name="Harder C.B."/>
            <person name="Rigling D."/>
            <person name="Ford K.L."/>
            <person name="Foster G.D."/>
            <person name="Pangilinan J."/>
            <person name="Papanicolaou A."/>
            <person name="Barry K."/>
            <person name="LaButti K."/>
            <person name="Viragh M."/>
            <person name="Koriabine M."/>
            <person name="Yan M."/>
            <person name="Riley R."/>
            <person name="Champramary S."/>
            <person name="Plett K.L."/>
            <person name="Tsai I.J."/>
            <person name="Slot J."/>
            <person name="Sipos G."/>
            <person name="Plett J."/>
            <person name="Nagy L.G."/>
            <person name="Grigoriev I.V."/>
        </authorList>
    </citation>
    <scope>NUCLEOTIDE SEQUENCE</scope>
    <source>
        <strain evidence="1">HWK02</strain>
    </source>
</reference>
<name>A0AA39UQB8_9AGAR</name>
<dbReference type="EMBL" id="JAUEPU010000039">
    <property type="protein sequence ID" value="KAK0488265.1"/>
    <property type="molecule type" value="Genomic_DNA"/>
</dbReference>
<organism evidence="1 2">
    <name type="scientific">Armillaria luteobubalina</name>
    <dbReference type="NCBI Taxonomy" id="153913"/>
    <lineage>
        <taxon>Eukaryota</taxon>
        <taxon>Fungi</taxon>
        <taxon>Dikarya</taxon>
        <taxon>Basidiomycota</taxon>
        <taxon>Agaricomycotina</taxon>
        <taxon>Agaricomycetes</taxon>
        <taxon>Agaricomycetidae</taxon>
        <taxon>Agaricales</taxon>
        <taxon>Marasmiineae</taxon>
        <taxon>Physalacriaceae</taxon>
        <taxon>Armillaria</taxon>
    </lineage>
</organism>
<gene>
    <name evidence="1" type="ORF">EDD18DRAFT_1359530</name>
</gene>
<evidence type="ECO:0000313" key="2">
    <source>
        <dbReference type="Proteomes" id="UP001175228"/>
    </source>
</evidence>
<comment type="caution">
    <text evidence="1">The sequence shown here is derived from an EMBL/GenBank/DDBJ whole genome shotgun (WGS) entry which is preliminary data.</text>
</comment>
<dbReference type="Proteomes" id="UP001175228">
    <property type="component" value="Unassembled WGS sequence"/>
</dbReference>
<proteinExistence type="predicted"/>
<keyword evidence="2" id="KW-1185">Reference proteome</keyword>
<evidence type="ECO:0000313" key="1">
    <source>
        <dbReference type="EMBL" id="KAK0488265.1"/>
    </source>
</evidence>
<sequence>MTLLVQCISNYVARLNSPQVIELRQLLVLTLGPIVNDTRFNAIENFLKCWVPNIRGSKTKVTTKIDLSRCSLEGLKLFVHGEKFKSFCLHVGWCQNNLHFILIDDPKIISSDQIRQLIRKEIRSIDITASLSAVEQAAAYQLFLMYIPFV</sequence>